<dbReference type="InterPro" id="IPR050337">
    <property type="entry name" value="L-rhamnose_isomerase"/>
</dbReference>
<dbReference type="PANTHER" id="PTHR30268">
    <property type="entry name" value="L-RHAMNOSE ISOMERASE"/>
    <property type="match status" value="1"/>
</dbReference>
<accession>A0A2R4C7Y6</accession>
<dbReference type="InterPro" id="IPR013451">
    <property type="entry name" value="L_rhamnose_iso"/>
</dbReference>
<gene>
    <name evidence="5" type="primary">rhaI</name>
    <name evidence="5" type="ORF">C9I28_08335</name>
</gene>
<dbReference type="GO" id="GO:0046872">
    <property type="term" value="F:metal ion binding"/>
    <property type="evidence" value="ECO:0007669"/>
    <property type="project" value="UniProtKB-KW"/>
</dbReference>
<dbReference type="PANTHER" id="PTHR30268:SF0">
    <property type="entry name" value="L-RHAMNOSE ISOMERASE"/>
    <property type="match status" value="1"/>
</dbReference>
<evidence type="ECO:0000256" key="3">
    <source>
        <dbReference type="ARBA" id="ARBA00023235"/>
    </source>
</evidence>
<dbReference type="Proteomes" id="UP000240505">
    <property type="component" value="Chromosome"/>
</dbReference>
<dbReference type="RefSeq" id="WP_107141084.1">
    <property type="nucleotide sequence ID" value="NZ_CP028324.1"/>
</dbReference>
<keyword evidence="2" id="KW-0464">Manganese</keyword>
<evidence type="ECO:0000259" key="4">
    <source>
        <dbReference type="Pfam" id="PF01261"/>
    </source>
</evidence>
<sequence>MNASAATTPIDSGRVAEHNARLETDVRADYEALSGMLARRGRDIEQLTALAQTFAVAVPSWGVGTGGTRFARFPGRGEPRNVFEKMEDCAVIHQLTRATPTVSLHFPWDRTDDPAALREIAQGYGLGFDAVNSNTFQDQPGQEQTYKHGSLTAQSGAVRAQAVAHNIECIELGRALGSKALTVWVGDGANFPGQHNLRGALERYLDSMRDIYGALPADWQLFIEHKLFEPAFYATTIADWGTSFACATELGPQAKCLVDLGHHAPNTNIEMIVARLAQFGKLGGFHFNDSKYGDDDLDSGSINPFQLFLVFNELADASQRDPAFRPAYMLDQSHNVTDPIESLMSSAIEVQRAFVQAALVDRGALRAHQEANDVLQAAQTLKQAYRTDVGPILAMARLRAGGAADPVGAYRASGYRTEVAERRPARAGASSSGIV</sequence>
<keyword evidence="3 5" id="KW-0413">Isomerase</keyword>
<dbReference type="InterPro" id="IPR036237">
    <property type="entry name" value="Xyl_isomerase-like_sf"/>
</dbReference>
<dbReference type="OrthoDB" id="5174871at2"/>
<dbReference type="Gene3D" id="3.20.20.150">
    <property type="entry name" value="Divalent-metal-dependent TIM barrel enzymes"/>
    <property type="match status" value="1"/>
</dbReference>
<dbReference type="SUPFAM" id="SSF51658">
    <property type="entry name" value="Xylose isomerase-like"/>
    <property type="match status" value="1"/>
</dbReference>
<evidence type="ECO:0000256" key="1">
    <source>
        <dbReference type="ARBA" id="ARBA00022723"/>
    </source>
</evidence>
<evidence type="ECO:0000313" key="5">
    <source>
        <dbReference type="EMBL" id="AVR95734.1"/>
    </source>
</evidence>
<proteinExistence type="predicted"/>
<protein>
    <submittedName>
        <fullName evidence="5">L-rhamnose catabolism isomerase</fullName>
    </submittedName>
</protein>
<keyword evidence="1" id="KW-0479">Metal-binding</keyword>
<evidence type="ECO:0000313" key="6">
    <source>
        <dbReference type="Proteomes" id="UP000240505"/>
    </source>
</evidence>
<dbReference type="EMBL" id="CP028324">
    <property type="protein sequence ID" value="AVR95734.1"/>
    <property type="molecule type" value="Genomic_DNA"/>
</dbReference>
<keyword evidence="6" id="KW-1185">Reference proteome</keyword>
<feature type="domain" description="Xylose isomerase-like TIM barrel" evidence="4">
    <location>
        <begin position="105"/>
        <end position="296"/>
    </location>
</feature>
<evidence type="ECO:0000256" key="2">
    <source>
        <dbReference type="ARBA" id="ARBA00023211"/>
    </source>
</evidence>
<dbReference type="Pfam" id="PF01261">
    <property type="entry name" value="AP_endonuc_2"/>
    <property type="match status" value="1"/>
</dbReference>
<dbReference type="AlphaFoldDB" id="A0A2R4C7Y6"/>
<dbReference type="KEGG" id="masz:C9I28_08335"/>
<dbReference type="InterPro" id="IPR013022">
    <property type="entry name" value="Xyl_isomerase-like_TIM-brl"/>
</dbReference>
<dbReference type="NCBIfam" id="TIGR02629">
    <property type="entry name" value="L_rham_iso_rhiz"/>
    <property type="match status" value="1"/>
</dbReference>
<reference evidence="5 6" key="1">
    <citation type="submission" date="2018-03" db="EMBL/GenBank/DDBJ databases">
        <title>Massilia armeniaca sp. nov., isolated from desert soil.</title>
        <authorList>
            <person name="Huang H."/>
            <person name="Ren M."/>
        </authorList>
    </citation>
    <scope>NUCLEOTIDE SEQUENCE [LARGE SCALE GENOMIC DNA]</scope>
    <source>
        <strain evidence="5 6">ZMN-3</strain>
    </source>
</reference>
<organism evidence="5 6">
    <name type="scientific">Pseudoduganella armeniaca</name>
    <dbReference type="NCBI Taxonomy" id="2072590"/>
    <lineage>
        <taxon>Bacteria</taxon>
        <taxon>Pseudomonadati</taxon>
        <taxon>Pseudomonadota</taxon>
        <taxon>Betaproteobacteria</taxon>
        <taxon>Burkholderiales</taxon>
        <taxon>Oxalobacteraceae</taxon>
        <taxon>Telluria group</taxon>
        <taxon>Pseudoduganella</taxon>
    </lineage>
</organism>
<dbReference type="GO" id="GO:0016853">
    <property type="term" value="F:isomerase activity"/>
    <property type="evidence" value="ECO:0007669"/>
    <property type="project" value="UniProtKB-KW"/>
</dbReference>
<name>A0A2R4C7Y6_9BURK</name>